<dbReference type="Proteomes" id="UP000813463">
    <property type="component" value="Chromosome 1"/>
</dbReference>
<comment type="similarity">
    <text evidence="1">Belongs to the short-chain dehydrogenases/reductases (SDR) family.</text>
</comment>
<evidence type="ECO:0000313" key="2">
    <source>
        <dbReference type="Proteomes" id="UP000813463"/>
    </source>
</evidence>
<reference evidence="3" key="2">
    <citation type="submission" date="2025-08" db="UniProtKB">
        <authorList>
            <consortium name="RefSeq"/>
        </authorList>
    </citation>
    <scope>IDENTIFICATION</scope>
    <source>
        <tissue evidence="3">Leaf</tissue>
    </source>
</reference>
<dbReference type="Gene3D" id="3.40.50.720">
    <property type="entry name" value="NAD(P)-binding Rossmann-like Domain"/>
    <property type="match status" value="1"/>
</dbReference>
<sequence>MWLFGRKGKSEFSGNSTAEQVTNGVDGSGLTAIVTGASSGLGAETTRVLALRGVHVIMVDKNMNAGTEVRDKILQEIPCAKVDIMELDLSSMTSVRNFASEFKSLNYPLNILINNAGVFGPPFSLSQDNIELQFATNYLGHFLLTNLVLGIMKNTVLESGKEGRIVNVSSEGHRFTYNEGILFHKLNDPSGYSRICAYGQSKLATLLHASELARKLKEDGVQITVNSVHPGYIRTNILYINSLMNALYNTLIHAIRFILKDIPQGAATTCYVALHPEMKGKSGEYFNNCNLSKPSKLAQDVTLARKLWDFSMDLIG</sequence>
<dbReference type="PANTHER" id="PTHR48476:SF1">
    <property type="entry name" value="SHORT-CHAIN DEHYDROGENASE TIC 32, CHLOROPLASTIC-LIKE"/>
    <property type="match status" value="1"/>
</dbReference>
<dbReference type="OrthoDB" id="191139at2759"/>
<reference evidence="2" key="1">
    <citation type="journal article" date="2021" name="Nat. Commun.">
        <title>Genomic analyses provide insights into spinach domestication and the genetic basis of agronomic traits.</title>
        <authorList>
            <person name="Cai X."/>
            <person name="Sun X."/>
            <person name="Xu C."/>
            <person name="Sun H."/>
            <person name="Wang X."/>
            <person name="Ge C."/>
            <person name="Zhang Z."/>
            <person name="Wang Q."/>
            <person name="Fei Z."/>
            <person name="Jiao C."/>
            <person name="Wang Q."/>
        </authorList>
    </citation>
    <scope>NUCLEOTIDE SEQUENCE [LARGE SCALE GENOMIC DNA]</scope>
    <source>
        <strain evidence="2">cv. Varoflay</strain>
    </source>
</reference>
<organism evidence="2 3">
    <name type="scientific">Spinacia oleracea</name>
    <name type="common">Spinach</name>
    <dbReference type="NCBI Taxonomy" id="3562"/>
    <lineage>
        <taxon>Eukaryota</taxon>
        <taxon>Viridiplantae</taxon>
        <taxon>Streptophyta</taxon>
        <taxon>Embryophyta</taxon>
        <taxon>Tracheophyta</taxon>
        <taxon>Spermatophyta</taxon>
        <taxon>Magnoliopsida</taxon>
        <taxon>eudicotyledons</taxon>
        <taxon>Gunneridae</taxon>
        <taxon>Pentapetalae</taxon>
        <taxon>Caryophyllales</taxon>
        <taxon>Chenopodiaceae</taxon>
        <taxon>Chenopodioideae</taxon>
        <taxon>Anserineae</taxon>
        <taxon>Spinacia</taxon>
    </lineage>
</organism>
<dbReference type="SUPFAM" id="SSF51735">
    <property type="entry name" value="NAD(P)-binding Rossmann-fold domains"/>
    <property type="match status" value="1"/>
</dbReference>
<gene>
    <name evidence="3" type="primary">LOC110805947</name>
</gene>
<protein>
    <submittedName>
        <fullName evidence="3">Short-chain dehydrogenase TIC 32, chloroplastic</fullName>
    </submittedName>
</protein>
<name>A0A9R0JIM4_SPIOL</name>
<dbReference type="CDD" id="cd05327">
    <property type="entry name" value="retinol-DH_like_SDR_c_like"/>
    <property type="match status" value="1"/>
</dbReference>
<dbReference type="AlphaFoldDB" id="A0A9R0JIM4"/>
<keyword evidence="2" id="KW-1185">Reference proteome</keyword>
<dbReference type="KEGG" id="soe:110805947"/>
<dbReference type="PRINTS" id="PR00080">
    <property type="entry name" value="SDRFAMILY"/>
</dbReference>
<dbReference type="PRINTS" id="PR00081">
    <property type="entry name" value="GDHRDH"/>
</dbReference>
<dbReference type="InterPro" id="IPR002347">
    <property type="entry name" value="SDR_fam"/>
</dbReference>
<evidence type="ECO:0000256" key="1">
    <source>
        <dbReference type="RuleBase" id="RU000363"/>
    </source>
</evidence>
<proteinExistence type="inferred from homology"/>
<dbReference type="InterPro" id="IPR036291">
    <property type="entry name" value="NAD(P)-bd_dom_sf"/>
</dbReference>
<dbReference type="GeneID" id="110805947"/>
<dbReference type="PANTHER" id="PTHR48476">
    <property type="entry name" value="SHORT-CHAIN DEHYDROGENASE TIC 32, CHLOROPLASTIC-LIKE"/>
    <property type="match status" value="1"/>
</dbReference>
<accession>A0A9R0JIM4</accession>
<dbReference type="RefSeq" id="XP_021867274.1">
    <property type="nucleotide sequence ID" value="XM_022011582.2"/>
</dbReference>
<evidence type="ECO:0000313" key="3">
    <source>
        <dbReference type="RefSeq" id="XP_021867274.1"/>
    </source>
</evidence>
<dbReference type="Pfam" id="PF00106">
    <property type="entry name" value="adh_short"/>
    <property type="match status" value="1"/>
</dbReference>
<dbReference type="InterPro" id="IPR055280">
    <property type="entry name" value="TIC32"/>
</dbReference>